<evidence type="ECO:0000313" key="2">
    <source>
        <dbReference type="Proteomes" id="UP000034354"/>
    </source>
</evidence>
<dbReference type="EMBL" id="LCKW01000057">
    <property type="protein sequence ID" value="KKU06161.1"/>
    <property type="molecule type" value="Genomic_DNA"/>
</dbReference>
<reference evidence="1 2" key="1">
    <citation type="journal article" date="2015" name="Nature">
        <title>rRNA introns, odd ribosomes, and small enigmatic genomes across a large radiation of phyla.</title>
        <authorList>
            <person name="Brown C.T."/>
            <person name="Hug L.A."/>
            <person name="Thomas B.C."/>
            <person name="Sharon I."/>
            <person name="Castelle C.J."/>
            <person name="Singh A."/>
            <person name="Wilkins M.J."/>
            <person name="Williams K.H."/>
            <person name="Banfield J.F."/>
        </authorList>
    </citation>
    <scope>NUCLEOTIDE SEQUENCE [LARGE SCALE GENOMIC DNA]</scope>
</reference>
<dbReference type="Proteomes" id="UP000034354">
    <property type="component" value="Unassembled WGS sequence"/>
</dbReference>
<accession>A0A0G1MD05</accession>
<sequence length="163" mass="18850">MSEQETGLNLSATECRQIICRFVDAEIKALALEMITPENLEQVFKNGLENLRNVRKQSNEVLKNMTVPELVREQQQQRHSRQHKIICAINGAEDGRAFLERISQIKKPETAVIEKFLKRHIEMSDLLTELFKIDIFQRTAQIKKEPAFSEAGIKMLLRSCVKK</sequence>
<comment type="caution">
    <text evidence="1">The sequence shown here is derived from an EMBL/GenBank/DDBJ whole genome shotgun (WGS) entry which is preliminary data.</text>
</comment>
<dbReference type="AlphaFoldDB" id="A0A0G1MD05"/>
<organism evidence="1 2">
    <name type="scientific">Candidatus Uhrbacteria bacterium GW2011_GWE2_45_35</name>
    <dbReference type="NCBI Taxonomy" id="1618993"/>
    <lineage>
        <taxon>Bacteria</taxon>
        <taxon>Candidatus Uhriibacteriota</taxon>
    </lineage>
</organism>
<gene>
    <name evidence="1" type="ORF">UX09_C0057G0001</name>
</gene>
<proteinExistence type="predicted"/>
<protein>
    <submittedName>
        <fullName evidence="1">Uncharacterized protein</fullName>
    </submittedName>
</protein>
<evidence type="ECO:0000313" key="1">
    <source>
        <dbReference type="EMBL" id="KKU06161.1"/>
    </source>
</evidence>
<name>A0A0G1MD05_9BACT</name>